<dbReference type="PANTHER" id="PTHR37610:SF101">
    <property type="entry name" value="(RAPE) HYPOTHETICAL PROTEIN"/>
    <property type="match status" value="1"/>
</dbReference>
<evidence type="ECO:0000313" key="4">
    <source>
        <dbReference type="Proteomes" id="UP000265566"/>
    </source>
</evidence>
<feature type="domain" description="Retrotransposon Copia-like N-terminal" evidence="2">
    <location>
        <begin position="46"/>
        <end position="89"/>
    </location>
</feature>
<reference evidence="4" key="1">
    <citation type="journal article" date="2018" name="Nat. Plants">
        <title>Whole-genome landscape of Medicago truncatula symbiotic genes.</title>
        <authorList>
            <person name="Pecrix Y."/>
            <person name="Staton S.E."/>
            <person name="Sallet E."/>
            <person name="Lelandais-Briere C."/>
            <person name="Moreau S."/>
            <person name="Carrere S."/>
            <person name="Blein T."/>
            <person name="Jardinaud M.F."/>
            <person name="Latrasse D."/>
            <person name="Zouine M."/>
            <person name="Zahm M."/>
            <person name="Kreplak J."/>
            <person name="Mayjonade B."/>
            <person name="Satge C."/>
            <person name="Perez M."/>
            <person name="Cauet S."/>
            <person name="Marande W."/>
            <person name="Chantry-Darmon C."/>
            <person name="Lopez-Roques C."/>
            <person name="Bouchez O."/>
            <person name="Berard A."/>
            <person name="Debelle F."/>
            <person name="Munos S."/>
            <person name="Bendahmane A."/>
            <person name="Berges H."/>
            <person name="Niebel A."/>
            <person name="Buitink J."/>
            <person name="Frugier F."/>
            <person name="Benhamed M."/>
            <person name="Crespi M."/>
            <person name="Gouzy J."/>
            <person name="Gamas P."/>
        </authorList>
    </citation>
    <scope>NUCLEOTIDE SEQUENCE [LARGE SCALE GENOMIC DNA]</scope>
    <source>
        <strain evidence="4">cv. Jemalong A17</strain>
    </source>
</reference>
<evidence type="ECO:0000313" key="3">
    <source>
        <dbReference type="EMBL" id="RHN79051.1"/>
    </source>
</evidence>
<gene>
    <name evidence="3" type="ORF">MtrunA17_Chr1g0172701</name>
</gene>
<sequence length="350" mass="39452">MAGNKEENENEKNQIDDTENGSKKPNGDSNGKKHVGIDPTSPFYLHPSDHPGMNICSVTLKGDNYQEWETSMRNAFRAKRKLGFLNGTVTQSDANEIEDWWSVNSMLVAWIFQSFESSLRSTITYYDTVKELWDDLHQRFSIGNGPRILQLRSELARCNQNGQSVAAYYGNLKKIWDELSTYITSRACTCGKCTCKWAADLSKERQDERVHQFLMGLDDDMYGTLRSSIIAQDPLPPLNRVYALVVQEERHKNMTKERDARTEAVAFAVHGSPSTYSGTKARSNKYICPSCGRTGHEVTSCFKIIGYPEWWNNGRGSGKGNVKGKGVDSSTGRGRGKTPFGKRCWSNLDR</sequence>
<dbReference type="EMBL" id="PSQE01000001">
    <property type="protein sequence ID" value="RHN79051.1"/>
    <property type="molecule type" value="Genomic_DNA"/>
</dbReference>
<feature type="region of interest" description="Disordered" evidence="1">
    <location>
        <begin position="1"/>
        <end position="43"/>
    </location>
</feature>
<comment type="caution">
    <text evidence="3">The sequence shown here is derived from an EMBL/GenBank/DDBJ whole genome shotgun (WGS) entry which is preliminary data.</text>
</comment>
<dbReference type="Gramene" id="rna2745">
    <property type="protein sequence ID" value="RHN79051.1"/>
    <property type="gene ID" value="gene2745"/>
</dbReference>
<evidence type="ECO:0000259" key="2">
    <source>
        <dbReference type="Pfam" id="PF14244"/>
    </source>
</evidence>
<feature type="compositionally biased region" description="Basic and acidic residues" evidence="1">
    <location>
        <begin position="1"/>
        <end position="26"/>
    </location>
</feature>
<name>A0A396JQS2_MEDTR</name>
<feature type="region of interest" description="Disordered" evidence="1">
    <location>
        <begin position="316"/>
        <end position="350"/>
    </location>
</feature>
<dbReference type="Pfam" id="PF14244">
    <property type="entry name" value="Retrotran_gag_3"/>
    <property type="match status" value="1"/>
</dbReference>
<dbReference type="PANTHER" id="PTHR37610">
    <property type="entry name" value="CCHC-TYPE DOMAIN-CONTAINING PROTEIN"/>
    <property type="match status" value="1"/>
</dbReference>
<organism evidence="3 4">
    <name type="scientific">Medicago truncatula</name>
    <name type="common">Barrel medic</name>
    <name type="synonym">Medicago tribuloides</name>
    <dbReference type="NCBI Taxonomy" id="3880"/>
    <lineage>
        <taxon>Eukaryota</taxon>
        <taxon>Viridiplantae</taxon>
        <taxon>Streptophyta</taxon>
        <taxon>Embryophyta</taxon>
        <taxon>Tracheophyta</taxon>
        <taxon>Spermatophyta</taxon>
        <taxon>Magnoliopsida</taxon>
        <taxon>eudicotyledons</taxon>
        <taxon>Gunneridae</taxon>
        <taxon>Pentapetalae</taxon>
        <taxon>rosids</taxon>
        <taxon>fabids</taxon>
        <taxon>Fabales</taxon>
        <taxon>Fabaceae</taxon>
        <taxon>Papilionoideae</taxon>
        <taxon>50 kb inversion clade</taxon>
        <taxon>NPAAA clade</taxon>
        <taxon>Hologalegina</taxon>
        <taxon>IRL clade</taxon>
        <taxon>Trifolieae</taxon>
        <taxon>Medicago</taxon>
    </lineage>
</organism>
<dbReference type="Proteomes" id="UP000265566">
    <property type="component" value="Chromosome 1"/>
</dbReference>
<protein>
    <submittedName>
        <fullName evidence="3">Putative transcription factor interactor and regulator CCHC(Zn) family</fullName>
    </submittedName>
</protein>
<dbReference type="AlphaFoldDB" id="A0A396JQS2"/>
<dbReference type="InterPro" id="IPR029472">
    <property type="entry name" value="Copia-like_N"/>
</dbReference>
<accession>A0A396JQS2</accession>
<proteinExistence type="predicted"/>
<evidence type="ECO:0000256" key="1">
    <source>
        <dbReference type="SAM" id="MobiDB-lite"/>
    </source>
</evidence>